<dbReference type="CDD" id="cd10035">
    <property type="entry name" value="UDG_like"/>
    <property type="match status" value="1"/>
</dbReference>
<organism evidence="2 3">
    <name type="scientific">Candidatus Uhrbacteria bacterium CG10_big_fil_rev_8_21_14_0_10_48_16</name>
    <dbReference type="NCBI Taxonomy" id="1975038"/>
    <lineage>
        <taxon>Bacteria</taxon>
        <taxon>Candidatus Uhriibacteriota</taxon>
    </lineage>
</organism>
<feature type="domain" description="Uracil-DNA glycosylase-like" evidence="1">
    <location>
        <begin position="51"/>
        <end position="192"/>
    </location>
</feature>
<comment type="caution">
    <text evidence="2">The sequence shown here is derived from an EMBL/GenBank/DDBJ whole genome shotgun (WGS) entry which is preliminary data.</text>
</comment>
<proteinExistence type="predicted"/>
<name>A0A2M8LGE4_9BACT</name>
<dbReference type="InterPro" id="IPR036895">
    <property type="entry name" value="Uracil-DNA_glycosylase-like_sf"/>
</dbReference>
<dbReference type="SUPFAM" id="SSF52141">
    <property type="entry name" value="Uracil-DNA glycosylase-like"/>
    <property type="match status" value="1"/>
</dbReference>
<reference evidence="3" key="1">
    <citation type="submission" date="2017-09" db="EMBL/GenBank/DDBJ databases">
        <title>Depth-based differentiation of microbial function through sediment-hosted aquifers and enrichment of novel symbionts in the deep terrestrial subsurface.</title>
        <authorList>
            <person name="Probst A.J."/>
            <person name="Ladd B."/>
            <person name="Jarett J.K."/>
            <person name="Geller-Mcgrath D.E."/>
            <person name="Sieber C.M.K."/>
            <person name="Emerson J.B."/>
            <person name="Anantharaman K."/>
            <person name="Thomas B.C."/>
            <person name="Malmstrom R."/>
            <person name="Stieglmeier M."/>
            <person name="Klingl A."/>
            <person name="Woyke T."/>
            <person name="Ryan C.M."/>
            <person name="Banfield J.F."/>
        </authorList>
    </citation>
    <scope>NUCLEOTIDE SEQUENCE [LARGE SCALE GENOMIC DNA]</scope>
</reference>
<dbReference type="Proteomes" id="UP000231436">
    <property type="component" value="Unassembled WGS sequence"/>
</dbReference>
<gene>
    <name evidence="2" type="ORF">COV05_03810</name>
</gene>
<dbReference type="Gene3D" id="3.40.470.10">
    <property type="entry name" value="Uracil-DNA glycosylase-like domain"/>
    <property type="match status" value="1"/>
</dbReference>
<protein>
    <recommendedName>
        <fullName evidence="1">Uracil-DNA glycosylase-like domain-containing protein</fullName>
    </recommendedName>
</protein>
<dbReference type="AlphaFoldDB" id="A0A2M8LGE4"/>
<dbReference type="Pfam" id="PF03167">
    <property type="entry name" value="UDG"/>
    <property type="match status" value="1"/>
</dbReference>
<dbReference type="InterPro" id="IPR005122">
    <property type="entry name" value="Uracil-DNA_glycosylase-like"/>
</dbReference>
<evidence type="ECO:0000313" key="3">
    <source>
        <dbReference type="Proteomes" id="UP000231436"/>
    </source>
</evidence>
<accession>A0A2M8LGE4</accession>
<evidence type="ECO:0000259" key="1">
    <source>
        <dbReference type="SMART" id="SM00986"/>
    </source>
</evidence>
<dbReference type="SMART" id="SM00987">
    <property type="entry name" value="UreE_C"/>
    <property type="match status" value="1"/>
</dbReference>
<sequence>MIDIAKSLGNVQERKNRIKLLDKKHVSPLVGFVEQIRNERGLEKEIPDFDPLDGGVNAECLFLLEAPGPQSVQSGFVSRNNPDETAKNFFEFNQEVGIPRRKTIIWNIVPWYIGNGKRIRAAKKSDIQQGLPYLQQLLTLLPRLKIIVLVGKKAQTIKAELAEQFRNLTILTSPHPSPMFVNRKQQNRNIIFSSLRKVKDALDQNK</sequence>
<dbReference type="SMART" id="SM00986">
    <property type="entry name" value="UDG"/>
    <property type="match status" value="1"/>
</dbReference>
<evidence type="ECO:0000313" key="2">
    <source>
        <dbReference type="EMBL" id="PJE76466.1"/>
    </source>
</evidence>
<dbReference type="EMBL" id="PFEU01000018">
    <property type="protein sequence ID" value="PJE76466.1"/>
    <property type="molecule type" value="Genomic_DNA"/>
</dbReference>